<feature type="transmembrane region" description="Helical" evidence="5">
    <location>
        <begin position="126"/>
        <end position="145"/>
    </location>
</feature>
<evidence type="ECO:0000313" key="8">
    <source>
        <dbReference type="Proteomes" id="UP000593765"/>
    </source>
</evidence>
<organism evidence="7 8">
    <name type="scientific">Humisphaera borealis</name>
    <dbReference type="NCBI Taxonomy" id="2807512"/>
    <lineage>
        <taxon>Bacteria</taxon>
        <taxon>Pseudomonadati</taxon>
        <taxon>Planctomycetota</taxon>
        <taxon>Phycisphaerae</taxon>
        <taxon>Tepidisphaerales</taxon>
        <taxon>Tepidisphaeraceae</taxon>
        <taxon>Humisphaera</taxon>
    </lineage>
</organism>
<evidence type="ECO:0000256" key="1">
    <source>
        <dbReference type="ARBA" id="ARBA00004141"/>
    </source>
</evidence>
<feature type="transmembrane region" description="Helical" evidence="5">
    <location>
        <begin position="28"/>
        <end position="47"/>
    </location>
</feature>
<dbReference type="KEGG" id="hbs:IPV69_13305"/>
<name>A0A7M2X4A6_9BACT</name>
<dbReference type="GO" id="GO:0016874">
    <property type="term" value="F:ligase activity"/>
    <property type="evidence" value="ECO:0007669"/>
    <property type="project" value="UniProtKB-KW"/>
</dbReference>
<keyword evidence="8" id="KW-1185">Reference proteome</keyword>
<evidence type="ECO:0000256" key="2">
    <source>
        <dbReference type="ARBA" id="ARBA00022692"/>
    </source>
</evidence>
<dbReference type="InterPro" id="IPR011990">
    <property type="entry name" value="TPR-like_helical_dom_sf"/>
</dbReference>
<feature type="transmembrane region" description="Helical" evidence="5">
    <location>
        <begin position="230"/>
        <end position="249"/>
    </location>
</feature>
<keyword evidence="7" id="KW-0436">Ligase</keyword>
<evidence type="ECO:0000256" key="4">
    <source>
        <dbReference type="ARBA" id="ARBA00023136"/>
    </source>
</evidence>
<dbReference type="Proteomes" id="UP000593765">
    <property type="component" value="Chromosome"/>
</dbReference>
<dbReference type="EMBL" id="CP063458">
    <property type="protein sequence ID" value="QOV92272.1"/>
    <property type="molecule type" value="Genomic_DNA"/>
</dbReference>
<feature type="transmembrane region" description="Helical" evidence="5">
    <location>
        <begin position="307"/>
        <end position="327"/>
    </location>
</feature>
<evidence type="ECO:0000256" key="3">
    <source>
        <dbReference type="ARBA" id="ARBA00022989"/>
    </source>
</evidence>
<dbReference type="InterPro" id="IPR007016">
    <property type="entry name" value="O-antigen_ligase-rel_domated"/>
</dbReference>
<feature type="transmembrane region" description="Helical" evidence="5">
    <location>
        <begin position="157"/>
        <end position="178"/>
    </location>
</feature>
<evidence type="ECO:0000259" key="6">
    <source>
        <dbReference type="Pfam" id="PF04932"/>
    </source>
</evidence>
<feature type="transmembrane region" description="Helical" evidence="5">
    <location>
        <begin position="254"/>
        <end position="274"/>
    </location>
</feature>
<feature type="transmembrane region" description="Helical" evidence="5">
    <location>
        <begin position="280"/>
        <end position="300"/>
    </location>
</feature>
<feature type="transmembrane region" description="Helical" evidence="5">
    <location>
        <begin position="586"/>
        <end position="607"/>
    </location>
</feature>
<dbReference type="Pfam" id="PF04932">
    <property type="entry name" value="Wzy_C"/>
    <property type="match status" value="1"/>
</dbReference>
<feature type="transmembrane region" description="Helical" evidence="5">
    <location>
        <begin position="514"/>
        <end position="533"/>
    </location>
</feature>
<dbReference type="SUPFAM" id="SSF48452">
    <property type="entry name" value="TPR-like"/>
    <property type="match status" value="1"/>
</dbReference>
<feature type="transmembrane region" description="Helical" evidence="5">
    <location>
        <begin position="394"/>
        <end position="413"/>
    </location>
</feature>
<keyword evidence="2 5" id="KW-0812">Transmembrane</keyword>
<dbReference type="Gene3D" id="1.25.40.10">
    <property type="entry name" value="Tetratricopeptide repeat domain"/>
    <property type="match status" value="1"/>
</dbReference>
<dbReference type="AlphaFoldDB" id="A0A7M2X4A6"/>
<accession>A0A7M2X4A6</accession>
<evidence type="ECO:0000313" key="7">
    <source>
        <dbReference type="EMBL" id="QOV92272.1"/>
    </source>
</evidence>
<gene>
    <name evidence="7" type="ORF">IPV69_13305</name>
</gene>
<feature type="transmembrane region" description="Helical" evidence="5">
    <location>
        <begin position="448"/>
        <end position="465"/>
    </location>
</feature>
<protein>
    <submittedName>
        <fullName evidence="7">O-antigen ligase family protein</fullName>
    </submittedName>
</protein>
<dbReference type="RefSeq" id="WP_206295606.1">
    <property type="nucleotide sequence ID" value="NZ_CP063458.1"/>
</dbReference>
<proteinExistence type="predicted"/>
<keyword evidence="4 5" id="KW-0472">Membrane</keyword>
<dbReference type="PANTHER" id="PTHR37422:SF13">
    <property type="entry name" value="LIPOPOLYSACCHARIDE BIOSYNTHESIS PROTEIN PA4999-RELATED"/>
    <property type="match status" value="1"/>
</dbReference>
<evidence type="ECO:0000256" key="5">
    <source>
        <dbReference type="SAM" id="Phobius"/>
    </source>
</evidence>
<keyword evidence="3 5" id="KW-1133">Transmembrane helix</keyword>
<feature type="transmembrane region" description="Helical" evidence="5">
    <location>
        <begin position="101"/>
        <end position="120"/>
    </location>
</feature>
<feature type="domain" description="O-antigen ligase-related" evidence="6">
    <location>
        <begin position="263"/>
        <end position="402"/>
    </location>
</feature>
<feature type="transmembrane region" description="Helical" evidence="5">
    <location>
        <begin position="485"/>
        <end position="502"/>
    </location>
</feature>
<dbReference type="InterPro" id="IPR051533">
    <property type="entry name" value="WaaL-like"/>
</dbReference>
<dbReference type="GO" id="GO:0016020">
    <property type="term" value="C:membrane"/>
    <property type="evidence" value="ECO:0007669"/>
    <property type="project" value="UniProtKB-SubCell"/>
</dbReference>
<comment type="subcellular location">
    <subcellularLocation>
        <location evidence="1">Membrane</location>
        <topology evidence="1">Multi-pass membrane protein</topology>
    </subcellularLocation>
</comment>
<sequence>MSKRSRTHDYASPGSQAGPIHAAPTAVWLTRVALGLAIAVVAARLMMTESIRSVVQVYPNAPAVPAGPGPSSGLLLDLLAGLCPLLVLLRRWVDPSFTLRAAWSAVAFVALAAWAVASTAWASDRFAAIISSVHLLSAAGVLWAVAQICRTPAHTRVVAGFAAGMLAVLLIHGLWFQFVERPALKEEWDKNRDQILASRNIQPGTFEYIQFENKVLRGELMGFSASPNTYAAMLVLLGLVTLGTAAQLVRNGRLISAGAMLLVLLVTAAVLPLTQSRTGYLTAVLGVVLLALTIALGSALRRRATLLYLLGVLAVLGVTAFVVGYGASRGTLFHDSLNFRWRYWVGSFEVWKLHPLLGVGWENFGAHYLGVRLPEATEEIKDPHNFFVRFATELGTVGAILAAGWMALIWWSLSRPAGAISEERDDTNAPASSRAIAPGPATLPLDRFAGAAAAIAFGFVLNFFAATDLSQDSGYALFEGFRVCGYLLAALVVASFAWLTIVREGRESALRLDADPAALIRVGLVVGVGMFFVHNLIDFAMFEFGPMFMMALLLGAALGRETSLVREPSLADQAPARNQGRRAARIALAIGSAAWLIGAVALVIPVVSSESVAAEADASFRKNVPAVAAKGYESAFQNSIANGDYAYRAATAWRWAGDPARSKAMLDLAIAASPLDAGYRVARAELARTLRPAADKLAADDYAAAIKLDPNNRENRIRYADVLEKLTLPREAAEQLEKVLELNDRLTKEEKKRLSEAQVADINQKIMKLRGRR</sequence>
<reference evidence="7 8" key="1">
    <citation type="submission" date="2020-10" db="EMBL/GenBank/DDBJ databases">
        <title>Wide distribution of Phycisphaera-like planctomycetes from WD2101 soil group in peatlands and genome analysis of the first cultivated representative.</title>
        <authorList>
            <person name="Dedysh S.N."/>
            <person name="Beletsky A.V."/>
            <person name="Ivanova A."/>
            <person name="Kulichevskaya I.S."/>
            <person name="Suzina N.E."/>
            <person name="Philippov D.A."/>
            <person name="Rakitin A.L."/>
            <person name="Mardanov A.V."/>
            <person name="Ravin N.V."/>
        </authorList>
    </citation>
    <scope>NUCLEOTIDE SEQUENCE [LARGE SCALE GENOMIC DNA]</scope>
    <source>
        <strain evidence="7 8">M1803</strain>
    </source>
</reference>
<dbReference type="PANTHER" id="PTHR37422">
    <property type="entry name" value="TEICHURONIC ACID BIOSYNTHESIS PROTEIN TUAE"/>
    <property type="match status" value="1"/>
</dbReference>